<dbReference type="InterPro" id="IPR009057">
    <property type="entry name" value="Homeodomain-like_sf"/>
</dbReference>
<comment type="caution">
    <text evidence="6">The sequence shown here is derived from an EMBL/GenBank/DDBJ whole genome shotgun (WGS) entry which is preliminary data.</text>
</comment>
<dbReference type="CDD" id="cd06124">
    <property type="entry name" value="cupin_NimR-like_N"/>
    <property type="match status" value="1"/>
</dbReference>
<evidence type="ECO:0000313" key="6">
    <source>
        <dbReference type="EMBL" id="ONH23617.1"/>
    </source>
</evidence>
<sequence>MYASAVMTVSAKPARDLSRPDSPSLVTMRRNTEVTAGVYAFDGDATTLTAPGGKLARDGLRTGWHTHDLHQIDYAFHGTMEVETSAGRYLLPPALGAWIPAGLPHRTRIAIRVRTMSVFFDPLLVPDAGDRVRIVAVTPVVREMIIYGGRWPIGRATSTPAADGYFRTLAALVAEHLDIESPLCLPLSDDPLVAAAIIYTDLHLAQVTQAAVCRQVGASERTLRRRFLASTGLSWHGYLTQARLLRAMTMLAEATSTILDVSIEVGFESLSAFSRAFTQRTGQTPSAYRDRVTARRRPEPTEAFDEPAHGGPGRPAYRSQ</sequence>
<dbReference type="SUPFAM" id="SSF46689">
    <property type="entry name" value="Homeodomain-like"/>
    <property type="match status" value="1"/>
</dbReference>
<accession>A0A1V2I1Z9</accession>
<dbReference type="STRING" id="1834516.BL253_32495"/>
<evidence type="ECO:0000256" key="1">
    <source>
        <dbReference type="ARBA" id="ARBA00023015"/>
    </source>
</evidence>
<dbReference type="Pfam" id="PF02311">
    <property type="entry name" value="AraC_binding"/>
    <property type="match status" value="1"/>
</dbReference>
<dbReference type="Proteomes" id="UP000188929">
    <property type="component" value="Unassembled WGS sequence"/>
</dbReference>
<name>A0A1V2I1Z9_9ACTN</name>
<feature type="domain" description="HTH araC/xylS-type" evidence="5">
    <location>
        <begin position="194"/>
        <end position="291"/>
    </location>
</feature>
<dbReference type="InterPro" id="IPR011051">
    <property type="entry name" value="RmlC_Cupin_sf"/>
</dbReference>
<dbReference type="GO" id="GO:0003700">
    <property type="term" value="F:DNA-binding transcription factor activity"/>
    <property type="evidence" value="ECO:0007669"/>
    <property type="project" value="InterPro"/>
</dbReference>
<feature type="region of interest" description="Disordered" evidence="4">
    <location>
        <begin position="281"/>
        <end position="320"/>
    </location>
</feature>
<evidence type="ECO:0000313" key="7">
    <source>
        <dbReference type="Proteomes" id="UP000188929"/>
    </source>
</evidence>
<dbReference type="InterPro" id="IPR018060">
    <property type="entry name" value="HTH_AraC"/>
</dbReference>
<proteinExistence type="predicted"/>
<dbReference type="PROSITE" id="PS01124">
    <property type="entry name" value="HTH_ARAC_FAMILY_2"/>
    <property type="match status" value="1"/>
</dbReference>
<protein>
    <recommendedName>
        <fullName evidence="5">HTH araC/xylS-type domain-containing protein</fullName>
    </recommendedName>
</protein>
<keyword evidence="1" id="KW-0805">Transcription regulation</keyword>
<organism evidence="6 7">
    <name type="scientific">Pseudofrankia asymbiotica</name>
    <dbReference type="NCBI Taxonomy" id="1834516"/>
    <lineage>
        <taxon>Bacteria</taxon>
        <taxon>Bacillati</taxon>
        <taxon>Actinomycetota</taxon>
        <taxon>Actinomycetes</taxon>
        <taxon>Frankiales</taxon>
        <taxon>Frankiaceae</taxon>
        <taxon>Pseudofrankia</taxon>
    </lineage>
</organism>
<keyword evidence="2" id="KW-0238">DNA-binding</keyword>
<gene>
    <name evidence="6" type="ORF">BL253_32495</name>
</gene>
<reference evidence="7" key="1">
    <citation type="submission" date="2016-10" db="EMBL/GenBank/DDBJ databases">
        <title>Frankia sp. NRRL B-16386 Genome sequencing.</title>
        <authorList>
            <person name="Ghodhbane-Gtari F."/>
            <person name="Swanson E."/>
            <person name="Gueddou A."/>
            <person name="Hezbri K."/>
            <person name="Ktari K."/>
            <person name="Nouioui I."/>
            <person name="Morris K."/>
            <person name="Simpson S."/>
            <person name="Abebe-Akele F."/>
            <person name="Thomas K."/>
            <person name="Gtari M."/>
            <person name="Tisa L.S."/>
        </authorList>
    </citation>
    <scope>NUCLEOTIDE SEQUENCE [LARGE SCALE GENOMIC DNA]</scope>
    <source>
        <strain evidence="7">NRRL B-16386</strain>
    </source>
</reference>
<dbReference type="Gene3D" id="1.10.10.60">
    <property type="entry name" value="Homeodomain-like"/>
    <property type="match status" value="1"/>
</dbReference>
<dbReference type="SUPFAM" id="SSF51182">
    <property type="entry name" value="RmlC-like cupins"/>
    <property type="match status" value="1"/>
</dbReference>
<keyword evidence="7" id="KW-1185">Reference proteome</keyword>
<feature type="region of interest" description="Disordered" evidence="4">
    <location>
        <begin position="1"/>
        <end position="23"/>
    </location>
</feature>
<dbReference type="InterPro" id="IPR018062">
    <property type="entry name" value="HTH_AraC-typ_CS"/>
</dbReference>
<dbReference type="InterPro" id="IPR020449">
    <property type="entry name" value="Tscrpt_reg_AraC-type_HTH"/>
</dbReference>
<dbReference type="InterPro" id="IPR003313">
    <property type="entry name" value="AraC-bd"/>
</dbReference>
<evidence type="ECO:0000256" key="3">
    <source>
        <dbReference type="ARBA" id="ARBA00023163"/>
    </source>
</evidence>
<dbReference type="AlphaFoldDB" id="A0A1V2I1Z9"/>
<dbReference type="SMART" id="SM00342">
    <property type="entry name" value="HTH_ARAC"/>
    <property type="match status" value="1"/>
</dbReference>
<dbReference type="EMBL" id="MOMC01000083">
    <property type="protein sequence ID" value="ONH23617.1"/>
    <property type="molecule type" value="Genomic_DNA"/>
</dbReference>
<dbReference type="PROSITE" id="PS00041">
    <property type="entry name" value="HTH_ARAC_FAMILY_1"/>
    <property type="match status" value="1"/>
</dbReference>
<keyword evidence="3" id="KW-0804">Transcription</keyword>
<evidence type="ECO:0000256" key="2">
    <source>
        <dbReference type="ARBA" id="ARBA00023125"/>
    </source>
</evidence>
<dbReference type="PANTHER" id="PTHR11019">
    <property type="entry name" value="HTH-TYPE TRANSCRIPTIONAL REGULATOR NIMR"/>
    <property type="match status" value="1"/>
</dbReference>
<dbReference type="PRINTS" id="PR00032">
    <property type="entry name" value="HTHARAC"/>
</dbReference>
<feature type="compositionally biased region" description="Basic and acidic residues" evidence="4">
    <location>
        <begin position="288"/>
        <end position="300"/>
    </location>
</feature>
<dbReference type="Pfam" id="PF12833">
    <property type="entry name" value="HTH_18"/>
    <property type="match status" value="1"/>
</dbReference>
<dbReference type="GO" id="GO:0043565">
    <property type="term" value="F:sequence-specific DNA binding"/>
    <property type="evidence" value="ECO:0007669"/>
    <property type="project" value="InterPro"/>
</dbReference>
<dbReference type="PANTHER" id="PTHR11019:SF159">
    <property type="entry name" value="TRANSCRIPTIONAL REGULATOR-RELATED"/>
    <property type="match status" value="1"/>
</dbReference>
<evidence type="ECO:0000259" key="5">
    <source>
        <dbReference type="PROSITE" id="PS01124"/>
    </source>
</evidence>
<evidence type="ECO:0000256" key="4">
    <source>
        <dbReference type="SAM" id="MobiDB-lite"/>
    </source>
</evidence>